<comment type="caution">
    <text evidence="11">The sequence shown here is derived from an EMBL/GenBank/DDBJ whole genome shotgun (WGS) entry which is preliminary data.</text>
</comment>
<evidence type="ECO:0000256" key="9">
    <source>
        <dbReference type="ARBA" id="ARBA00038126"/>
    </source>
</evidence>
<keyword evidence="6" id="KW-0808">Transferase</keyword>
<evidence type="ECO:0000256" key="2">
    <source>
        <dbReference type="ARBA" id="ARBA00004496"/>
    </source>
</evidence>
<evidence type="ECO:0000256" key="5">
    <source>
        <dbReference type="ARBA" id="ARBA00022603"/>
    </source>
</evidence>
<dbReference type="PANTHER" id="PTHR14614">
    <property type="entry name" value="HEPATOCELLULAR CARCINOMA-ASSOCIATED ANTIGEN"/>
    <property type="match status" value="1"/>
</dbReference>
<dbReference type="GO" id="GO:0032259">
    <property type="term" value="P:methylation"/>
    <property type="evidence" value="ECO:0007669"/>
    <property type="project" value="UniProtKB-KW"/>
</dbReference>
<reference evidence="11 12" key="1">
    <citation type="submission" date="2019-03" db="EMBL/GenBank/DDBJ databases">
        <title>Rhodosporidium diobovatum UCD-FST 08-225 genome sequencing, assembly, and annotation.</title>
        <authorList>
            <person name="Fakankun I.U."/>
            <person name="Fristensky B."/>
            <person name="Levin D.B."/>
        </authorList>
    </citation>
    <scope>NUCLEOTIDE SEQUENCE [LARGE SCALE GENOMIC DNA]</scope>
    <source>
        <strain evidence="11 12">UCD-FST 08-225</strain>
    </source>
</reference>
<dbReference type="STRING" id="5288.A0A5C5G1N0"/>
<dbReference type="EC" id="2.1.1.85" evidence="3"/>
<name>A0A5C5G1N0_9BASI</name>
<dbReference type="GO" id="GO:0005634">
    <property type="term" value="C:nucleus"/>
    <property type="evidence" value="ECO:0007669"/>
    <property type="project" value="UniProtKB-SubCell"/>
</dbReference>
<dbReference type="EMBL" id="SOZI01000024">
    <property type="protein sequence ID" value="TNY22486.1"/>
    <property type="molecule type" value="Genomic_DNA"/>
</dbReference>
<evidence type="ECO:0000256" key="6">
    <source>
        <dbReference type="ARBA" id="ARBA00022679"/>
    </source>
</evidence>
<evidence type="ECO:0000256" key="1">
    <source>
        <dbReference type="ARBA" id="ARBA00004123"/>
    </source>
</evidence>
<keyword evidence="7" id="KW-0949">S-adenosyl-L-methionine</keyword>
<dbReference type="Proteomes" id="UP000311382">
    <property type="component" value="Unassembled WGS sequence"/>
</dbReference>
<evidence type="ECO:0000256" key="10">
    <source>
        <dbReference type="SAM" id="MobiDB-lite"/>
    </source>
</evidence>
<organism evidence="11 12">
    <name type="scientific">Rhodotorula diobovata</name>
    <dbReference type="NCBI Taxonomy" id="5288"/>
    <lineage>
        <taxon>Eukaryota</taxon>
        <taxon>Fungi</taxon>
        <taxon>Dikarya</taxon>
        <taxon>Basidiomycota</taxon>
        <taxon>Pucciniomycotina</taxon>
        <taxon>Microbotryomycetes</taxon>
        <taxon>Sporidiobolales</taxon>
        <taxon>Sporidiobolaceae</taxon>
        <taxon>Rhodotorula</taxon>
    </lineage>
</organism>
<gene>
    <name evidence="11" type="ORF">DMC30DRAFT_415029</name>
</gene>
<comment type="similarity">
    <text evidence="9">Belongs to the methyltransferase superfamily. METTL18 family.</text>
</comment>
<dbReference type="AlphaFoldDB" id="A0A5C5G1N0"/>
<protein>
    <recommendedName>
        <fullName evidence="3">protein-histidine N-methyltransferase</fullName>
        <ecNumber evidence="3">2.1.1.85</ecNumber>
    </recommendedName>
</protein>
<dbReference type="GO" id="GO:0005737">
    <property type="term" value="C:cytoplasm"/>
    <property type="evidence" value="ECO:0007669"/>
    <property type="project" value="UniProtKB-SubCell"/>
</dbReference>
<evidence type="ECO:0000256" key="3">
    <source>
        <dbReference type="ARBA" id="ARBA00012533"/>
    </source>
</evidence>
<feature type="compositionally biased region" description="Pro residues" evidence="10">
    <location>
        <begin position="241"/>
        <end position="256"/>
    </location>
</feature>
<keyword evidence="5" id="KW-0489">Methyltransferase</keyword>
<dbReference type="Gene3D" id="3.40.50.150">
    <property type="entry name" value="Vaccinia Virus protein VP39"/>
    <property type="match status" value="1"/>
</dbReference>
<proteinExistence type="inferred from homology"/>
<dbReference type="GO" id="GO:0018064">
    <property type="term" value="F:protein-L-histidine N-tele-methyltransferase activity"/>
    <property type="evidence" value="ECO:0007669"/>
    <property type="project" value="UniProtKB-EC"/>
</dbReference>
<dbReference type="InterPro" id="IPR029063">
    <property type="entry name" value="SAM-dependent_MTases_sf"/>
</dbReference>
<evidence type="ECO:0000256" key="4">
    <source>
        <dbReference type="ARBA" id="ARBA00022490"/>
    </source>
</evidence>
<dbReference type="InterPro" id="IPR019410">
    <property type="entry name" value="Methyltransf_16"/>
</dbReference>
<keyword evidence="12" id="KW-1185">Reference proteome</keyword>
<evidence type="ECO:0000256" key="7">
    <source>
        <dbReference type="ARBA" id="ARBA00022691"/>
    </source>
</evidence>
<dbReference type="PANTHER" id="PTHR14614:SF39">
    <property type="entry name" value="HISTIDINE PROTEIN METHYLTRANSFERASE 1 HOMOLOG"/>
    <property type="match status" value="1"/>
</dbReference>
<dbReference type="OrthoDB" id="1723750at2759"/>
<evidence type="ECO:0000313" key="12">
    <source>
        <dbReference type="Proteomes" id="UP000311382"/>
    </source>
</evidence>
<feature type="region of interest" description="Disordered" evidence="10">
    <location>
        <begin position="239"/>
        <end position="289"/>
    </location>
</feature>
<keyword evidence="4" id="KW-0963">Cytoplasm</keyword>
<accession>A0A5C5G1N0</accession>
<comment type="subcellular location">
    <subcellularLocation>
        <location evidence="2">Cytoplasm</location>
    </subcellularLocation>
    <subcellularLocation>
        <location evidence="1">Nucleus</location>
    </subcellularLocation>
</comment>
<evidence type="ECO:0000256" key="8">
    <source>
        <dbReference type="ARBA" id="ARBA00023242"/>
    </source>
</evidence>
<keyword evidence="8" id="KW-0539">Nucleus</keyword>
<evidence type="ECO:0000313" key="11">
    <source>
        <dbReference type="EMBL" id="TNY22486.1"/>
    </source>
</evidence>
<sequence length="437" mass="46799">MSFSFAFDIDAAQLDDELAASTASLDHLDLTRDEPPQPSTSAVPHQDVPLDDLLATLPPLLSYTPVTVPLSPAPKANHPRHVTLLRRDLFDARFQVLNQDEMAASDGEGQAKDKRTHDDTFIDQHTDLVRGVYEGGLKTWECSLDLVDCLDQRGFSLDSHLDTARVRGKSILEVGCGTAVPTCALFARLLNEIRRAPTDQGAPKPPKTRIHLQDYNKQVLSLITLPNLLLTYAQHLATPASPAPSPPAPAPAPAPAPEADEDATPSASAHQPTADAPSLADQPQPGELDVTPEFLESFEALLERENVELRFSVGDWAGMDAVVRGGGRGDAEGEGEGQGYDLVLTSETVYAVESLPALLDLLEAATAASTTTSDSGDALCLVACKRIYFGVGGGELEFRRRVEARGGVVEAVWGEGEGRGKSSGVGRTVMRVRWKGE</sequence>